<dbReference type="PANTHER" id="PTHR11728:SF1">
    <property type="entry name" value="GLYCEROL-3-PHOSPHATE DEHYDROGENASE [NAD(+)] 2, CHLOROPLASTIC"/>
    <property type="match status" value="1"/>
</dbReference>
<feature type="domain" description="Glycerol-3-phosphate dehydrogenase NAD-dependent N-terminal" evidence="1">
    <location>
        <begin position="6"/>
        <end position="90"/>
    </location>
</feature>
<dbReference type="Gene3D" id="3.40.50.720">
    <property type="entry name" value="NAD(P)-binding Rossmann-like Domain"/>
    <property type="match status" value="1"/>
</dbReference>
<protein>
    <recommendedName>
        <fullName evidence="1">Glycerol-3-phosphate dehydrogenase NAD-dependent N-terminal domain-containing protein</fullName>
    </recommendedName>
</protein>
<dbReference type="GO" id="GO:0051287">
    <property type="term" value="F:NAD binding"/>
    <property type="evidence" value="ECO:0007669"/>
    <property type="project" value="InterPro"/>
</dbReference>
<dbReference type="InterPro" id="IPR006168">
    <property type="entry name" value="G3P_DH_NAD-dep"/>
</dbReference>
<dbReference type="SUPFAM" id="SSF51735">
    <property type="entry name" value="NAD(P)-binding Rossmann-fold domains"/>
    <property type="match status" value="1"/>
</dbReference>
<dbReference type="PRINTS" id="PR00077">
    <property type="entry name" value="GPDHDRGNASE"/>
</dbReference>
<dbReference type="GO" id="GO:0005829">
    <property type="term" value="C:cytosol"/>
    <property type="evidence" value="ECO:0007669"/>
    <property type="project" value="TreeGrafter"/>
</dbReference>
<reference evidence="2" key="1">
    <citation type="journal article" date="2014" name="Front. Microbiol.">
        <title>High frequency of phylogenetically diverse reductive dehalogenase-homologous genes in deep subseafloor sedimentary metagenomes.</title>
        <authorList>
            <person name="Kawai M."/>
            <person name="Futagami T."/>
            <person name="Toyoda A."/>
            <person name="Takaki Y."/>
            <person name="Nishi S."/>
            <person name="Hori S."/>
            <person name="Arai W."/>
            <person name="Tsubouchi T."/>
            <person name="Morono Y."/>
            <person name="Uchiyama I."/>
            <person name="Ito T."/>
            <person name="Fujiyama A."/>
            <person name="Inagaki F."/>
            <person name="Takami H."/>
        </authorList>
    </citation>
    <scope>NUCLEOTIDE SEQUENCE</scope>
    <source>
        <strain evidence="2">Expedition CK06-06</strain>
    </source>
</reference>
<dbReference type="InterPro" id="IPR011128">
    <property type="entry name" value="G3P_DH_NAD-dep_N"/>
</dbReference>
<dbReference type="PROSITE" id="PS51257">
    <property type="entry name" value="PROKAR_LIPOPROTEIN"/>
    <property type="match status" value="1"/>
</dbReference>
<dbReference type="PANTHER" id="PTHR11728">
    <property type="entry name" value="GLYCEROL-3-PHOSPHATE DEHYDROGENASE"/>
    <property type="match status" value="1"/>
</dbReference>
<organism evidence="2">
    <name type="scientific">marine sediment metagenome</name>
    <dbReference type="NCBI Taxonomy" id="412755"/>
    <lineage>
        <taxon>unclassified sequences</taxon>
        <taxon>metagenomes</taxon>
        <taxon>ecological metagenomes</taxon>
    </lineage>
</organism>
<gene>
    <name evidence="2" type="ORF">S01H1_10636</name>
</gene>
<dbReference type="InterPro" id="IPR036291">
    <property type="entry name" value="NAD(P)-bd_dom_sf"/>
</dbReference>
<dbReference type="GO" id="GO:0047952">
    <property type="term" value="F:glycerol-3-phosphate dehydrogenase [NAD(P)+] activity"/>
    <property type="evidence" value="ECO:0007669"/>
    <property type="project" value="TreeGrafter"/>
</dbReference>
<sequence length="91" mass="9714">MATKSTILGSGAMATACSILLAEHADQEVTIWSRNPEHAHDLQTARENKRQLPGVMLPDGVAVTADIDKAVAGADYLVLAIPTKFVRETLT</sequence>
<dbReference type="AlphaFoldDB" id="X0SBB4"/>
<name>X0SBB4_9ZZZZ</name>
<dbReference type="Pfam" id="PF01210">
    <property type="entry name" value="NAD_Gly3P_dh_N"/>
    <property type="match status" value="1"/>
</dbReference>
<dbReference type="EMBL" id="BARS01005425">
    <property type="protein sequence ID" value="GAF73207.1"/>
    <property type="molecule type" value="Genomic_DNA"/>
</dbReference>
<feature type="non-terminal residue" evidence="2">
    <location>
        <position position="91"/>
    </location>
</feature>
<proteinExistence type="predicted"/>
<comment type="caution">
    <text evidence="2">The sequence shown here is derived from an EMBL/GenBank/DDBJ whole genome shotgun (WGS) entry which is preliminary data.</text>
</comment>
<evidence type="ECO:0000313" key="2">
    <source>
        <dbReference type="EMBL" id="GAF73207.1"/>
    </source>
</evidence>
<dbReference type="GO" id="GO:0046168">
    <property type="term" value="P:glycerol-3-phosphate catabolic process"/>
    <property type="evidence" value="ECO:0007669"/>
    <property type="project" value="InterPro"/>
</dbReference>
<evidence type="ECO:0000259" key="1">
    <source>
        <dbReference type="Pfam" id="PF01210"/>
    </source>
</evidence>
<accession>X0SBB4</accession>